<keyword evidence="5" id="KW-0560">Oxidoreductase</keyword>
<dbReference type="InterPro" id="IPR023753">
    <property type="entry name" value="FAD/NAD-binding_dom"/>
</dbReference>
<dbReference type="PANTHER" id="PTHR42913:SF3">
    <property type="entry name" value="64 KDA MITOCHONDRIAL NADH DEHYDROGENASE (EUROFUNG)"/>
    <property type="match status" value="1"/>
</dbReference>
<comment type="similarity">
    <text evidence="2">Belongs to the NADH dehydrogenase family.</text>
</comment>
<evidence type="ECO:0000259" key="6">
    <source>
        <dbReference type="Pfam" id="PF07992"/>
    </source>
</evidence>
<gene>
    <name evidence="7" type="ORF">FFV09_06495</name>
</gene>
<dbReference type="PANTHER" id="PTHR42913">
    <property type="entry name" value="APOPTOSIS-INDUCING FACTOR 1"/>
    <property type="match status" value="1"/>
</dbReference>
<dbReference type="PRINTS" id="PR00368">
    <property type="entry name" value="FADPNR"/>
</dbReference>
<accession>A0A4Y6US91</accession>
<sequence>MKNLVILGGGYGGLTILDTLSENLPSDVNVTLIDRLPFMGLKTEYYALAAGTVSDHKLRIAFPNHPRITKHFGTVEQIDLENKKVLLQNDEPVPYDQLVVALGCTDNYHGVPGADEFTYSIQSLHASRRTNDKLSSLKPSAHVHIVGGGLSGIELAAELRESRHDLRITLLDRGERLLSSYQPRISRYVQDWFKKHDVEVCHKVSISRVEQDALYNGDELMHTDAVVWTAGIQPVDVVQNMNVTKDRSGRVVINEYSQIETYPEVFVCGDCASLEFAPSAQAAEAQGEQIAHVLLAFWKNEKPKLKPMKLKGMLGSLGQKAGFGLNVIGDTSITGRVPRMLKSGVLWMSKHNLG</sequence>
<comment type="cofactor">
    <cofactor evidence="1">
        <name>FAD</name>
        <dbReference type="ChEBI" id="CHEBI:57692"/>
    </cofactor>
</comment>
<dbReference type="RefSeq" id="WP_141447093.1">
    <property type="nucleotide sequence ID" value="NZ_CBCSAZ010000009.1"/>
</dbReference>
<keyword evidence="3" id="KW-0285">Flavoprotein</keyword>
<name>A0A4Y6US91_SACBS</name>
<dbReference type="SUPFAM" id="SSF51905">
    <property type="entry name" value="FAD/NAD(P)-binding domain"/>
    <property type="match status" value="1"/>
</dbReference>
<evidence type="ECO:0000256" key="3">
    <source>
        <dbReference type="ARBA" id="ARBA00022630"/>
    </source>
</evidence>
<dbReference type="InterPro" id="IPR036188">
    <property type="entry name" value="FAD/NAD-bd_sf"/>
</dbReference>
<dbReference type="GO" id="GO:0003955">
    <property type="term" value="F:NAD(P)H dehydrogenase (quinone) activity"/>
    <property type="evidence" value="ECO:0007669"/>
    <property type="project" value="TreeGrafter"/>
</dbReference>
<dbReference type="GO" id="GO:0019646">
    <property type="term" value="P:aerobic electron transport chain"/>
    <property type="evidence" value="ECO:0007669"/>
    <property type="project" value="TreeGrafter"/>
</dbReference>
<dbReference type="OrthoDB" id="9784880at2"/>
<evidence type="ECO:0000256" key="5">
    <source>
        <dbReference type="ARBA" id="ARBA00023002"/>
    </source>
</evidence>
<dbReference type="Pfam" id="PF07992">
    <property type="entry name" value="Pyr_redox_2"/>
    <property type="match status" value="1"/>
</dbReference>
<dbReference type="Gene3D" id="3.50.50.100">
    <property type="match status" value="1"/>
</dbReference>
<dbReference type="AlphaFoldDB" id="A0A4Y6US91"/>
<reference evidence="7 8" key="1">
    <citation type="submission" date="2019-06" db="EMBL/GenBank/DDBJ databases">
        <title>Saccharibacillus brassicae sp. nov., an endophytic bacterium isolated from Chinese cabbage seeds (Brassica pekinensis).</title>
        <authorList>
            <person name="Jiang L."/>
            <person name="Lee J."/>
            <person name="Kim S.W."/>
        </authorList>
    </citation>
    <scope>NUCLEOTIDE SEQUENCE [LARGE SCALE GENOMIC DNA]</scope>
    <source>
        <strain evidence="8">KCTC 43072 / ATSA2</strain>
    </source>
</reference>
<proteinExistence type="inferred from homology"/>
<keyword evidence="4" id="KW-0274">FAD</keyword>
<dbReference type="EMBL" id="CP041217">
    <property type="protein sequence ID" value="QDH20543.1"/>
    <property type="molecule type" value="Genomic_DNA"/>
</dbReference>
<dbReference type="Proteomes" id="UP000316968">
    <property type="component" value="Chromosome"/>
</dbReference>
<evidence type="ECO:0000313" key="8">
    <source>
        <dbReference type="Proteomes" id="UP000316968"/>
    </source>
</evidence>
<keyword evidence="8" id="KW-1185">Reference proteome</keyword>
<evidence type="ECO:0000256" key="1">
    <source>
        <dbReference type="ARBA" id="ARBA00001974"/>
    </source>
</evidence>
<dbReference type="InterPro" id="IPR051169">
    <property type="entry name" value="NADH-Q_oxidoreductase"/>
</dbReference>
<organism evidence="7 8">
    <name type="scientific">Saccharibacillus brassicae</name>
    <dbReference type="NCBI Taxonomy" id="2583377"/>
    <lineage>
        <taxon>Bacteria</taxon>
        <taxon>Bacillati</taxon>
        <taxon>Bacillota</taxon>
        <taxon>Bacilli</taxon>
        <taxon>Bacillales</taxon>
        <taxon>Paenibacillaceae</taxon>
        <taxon>Saccharibacillus</taxon>
    </lineage>
</organism>
<evidence type="ECO:0000313" key="7">
    <source>
        <dbReference type="EMBL" id="QDH20543.1"/>
    </source>
</evidence>
<protein>
    <submittedName>
        <fullName evidence="7">NAD(P)/FAD-dependent oxidoreductase</fullName>
    </submittedName>
</protein>
<feature type="domain" description="FAD/NAD(P)-binding" evidence="6">
    <location>
        <begin position="3"/>
        <end position="282"/>
    </location>
</feature>
<evidence type="ECO:0000256" key="4">
    <source>
        <dbReference type="ARBA" id="ARBA00022827"/>
    </source>
</evidence>
<evidence type="ECO:0000256" key="2">
    <source>
        <dbReference type="ARBA" id="ARBA00005272"/>
    </source>
</evidence>
<dbReference type="KEGG" id="saca:FFV09_06495"/>